<dbReference type="AlphaFoldDB" id="A0A160T532"/>
<feature type="binding site" evidence="1">
    <location>
        <position position="275"/>
    </location>
    <ligand>
        <name>Mg(2+)</name>
        <dbReference type="ChEBI" id="CHEBI:18420"/>
        <label>1</label>
    </ligand>
</feature>
<comment type="cofactor">
    <cofactor evidence="1">
        <name>Mg(2+)</name>
        <dbReference type="ChEBI" id="CHEBI:18420"/>
    </cofactor>
    <text evidence="1">Binds 2 magnesium ions per subunit.</text>
</comment>
<accession>A0A160T532</accession>
<evidence type="ECO:0000256" key="1">
    <source>
        <dbReference type="PIRSR" id="PIRSR605502-1"/>
    </source>
</evidence>
<evidence type="ECO:0000313" key="3">
    <source>
        <dbReference type="Proteomes" id="UP000215027"/>
    </source>
</evidence>
<gene>
    <name evidence="2" type="ORF">CFX0092_A3583</name>
</gene>
<organism evidence="2 3">
    <name type="scientific">Candidatus Promineifilum breve</name>
    <dbReference type="NCBI Taxonomy" id="1806508"/>
    <lineage>
        <taxon>Bacteria</taxon>
        <taxon>Bacillati</taxon>
        <taxon>Chloroflexota</taxon>
        <taxon>Ardenticatenia</taxon>
        <taxon>Candidatus Promineifilales</taxon>
        <taxon>Candidatus Promineifilaceae</taxon>
        <taxon>Candidatus Promineifilum</taxon>
    </lineage>
</organism>
<protein>
    <submittedName>
        <fullName evidence="2">ADP-ribosylation/Crystallin J1</fullName>
    </submittedName>
</protein>
<feature type="binding site" evidence="1">
    <location>
        <position position="64"/>
    </location>
    <ligand>
        <name>Mg(2+)</name>
        <dbReference type="ChEBI" id="CHEBI:18420"/>
        <label>1</label>
    </ligand>
</feature>
<dbReference type="InterPro" id="IPR005502">
    <property type="entry name" value="Ribosyl_crysJ1"/>
</dbReference>
<dbReference type="InterPro" id="IPR036705">
    <property type="entry name" value="Ribosyl_crysJ1_sf"/>
</dbReference>
<evidence type="ECO:0000313" key="2">
    <source>
        <dbReference type="EMBL" id="CUS05461.2"/>
    </source>
</evidence>
<dbReference type="PANTHER" id="PTHR16222:SF12">
    <property type="entry name" value="ADP-RIBOSYLGLYCOHYDROLASE-RELATED"/>
    <property type="match status" value="1"/>
</dbReference>
<keyword evidence="1" id="KW-0479">Metal-binding</keyword>
<dbReference type="Pfam" id="PF03747">
    <property type="entry name" value="ADP_ribosyl_GH"/>
    <property type="match status" value="1"/>
</dbReference>
<keyword evidence="1" id="KW-0460">Magnesium</keyword>
<feature type="binding site" evidence="1">
    <location>
        <position position="272"/>
    </location>
    <ligand>
        <name>Mg(2+)</name>
        <dbReference type="ChEBI" id="CHEBI:18420"/>
        <label>1</label>
    </ligand>
</feature>
<dbReference type="Proteomes" id="UP000215027">
    <property type="component" value="Chromosome I"/>
</dbReference>
<dbReference type="EMBL" id="LN890655">
    <property type="protein sequence ID" value="CUS05461.2"/>
    <property type="molecule type" value="Genomic_DNA"/>
</dbReference>
<proteinExistence type="predicted"/>
<feature type="binding site" evidence="1">
    <location>
        <position position="274"/>
    </location>
    <ligand>
        <name>Mg(2+)</name>
        <dbReference type="ChEBI" id="CHEBI:18420"/>
        <label>1</label>
    </ligand>
</feature>
<dbReference type="GO" id="GO:0046872">
    <property type="term" value="F:metal ion binding"/>
    <property type="evidence" value="ECO:0007669"/>
    <property type="project" value="UniProtKB-KW"/>
</dbReference>
<name>A0A160T532_9CHLR</name>
<dbReference type="KEGG" id="pbf:CFX0092_A3583"/>
<dbReference type="PANTHER" id="PTHR16222">
    <property type="entry name" value="ADP-RIBOSYLGLYCOHYDROLASE"/>
    <property type="match status" value="1"/>
</dbReference>
<dbReference type="Gene3D" id="1.10.4080.10">
    <property type="entry name" value="ADP-ribosylation/Crystallin J1"/>
    <property type="match status" value="1"/>
</dbReference>
<sequence length="319" mass="34076">MWVRVPPALLKMITLQERYRGSLLGLACADAVGTTLEFRPPGSFTPITDMVGGGPFRLQVGEWTDDTSMALCLAESLIKRNGFDAADQMWRYLVWRDDGHLSSNGRCFDIGGTVSAALRRFEQNGDPFAGSTDRYSAGNGSIMRLAPVPLFFARDAANAIHLSGESSRTTHGAETCVAACRYLGGLIVGALQGVAKTELLAPHYSPTGTAWADGELAAPIAAIAAGSFKTKNPPAIRGTGYVVESLEAALWAFHRSESFAEGCLLAANLGDDADTTAAVYGQLAGAYYGVDGIPRPWLENLAHREVITRFADDLLIWAS</sequence>
<dbReference type="SUPFAM" id="SSF101478">
    <property type="entry name" value="ADP-ribosylglycohydrolase"/>
    <property type="match status" value="1"/>
</dbReference>
<feature type="binding site" evidence="1">
    <location>
        <position position="65"/>
    </location>
    <ligand>
        <name>Mg(2+)</name>
        <dbReference type="ChEBI" id="CHEBI:18420"/>
        <label>1</label>
    </ligand>
</feature>
<reference evidence="2" key="1">
    <citation type="submission" date="2016-01" db="EMBL/GenBank/DDBJ databases">
        <authorList>
            <person name="Mcilroy J.S."/>
            <person name="Karst M S."/>
            <person name="Albertsen M."/>
        </authorList>
    </citation>
    <scope>NUCLEOTIDE SEQUENCE</scope>
    <source>
        <strain evidence="2">Cfx-K</strain>
    </source>
</reference>
<dbReference type="InterPro" id="IPR050792">
    <property type="entry name" value="ADP-ribosylglycohydrolase"/>
</dbReference>
<feature type="binding site" evidence="1">
    <location>
        <position position="66"/>
    </location>
    <ligand>
        <name>Mg(2+)</name>
        <dbReference type="ChEBI" id="CHEBI:18420"/>
        <label>1</label>
    </ligand>
</feature>
<keyword evidence="3" id="KW-1185">Reference proteome</keyword>